<dbReference type="AlphaFoldDB" id="M8C8K9"/>
<dbReference type="Gene3D" id="3.90.260.10">
    <property type="entry name" value="Transglutaminase-like"/>
    <property type="match status" value="2"/>
</dbReference>
<dbReference type="Pfam" id="PF03835">
    <property type="entry name" value="Rad4"/>
    <property type="match status" value="1"/>
</dbReference>
<dbReference type="FunFam" id="3.90.260.10:FF:000008">
    <property type="entry name" value="DNA repair protein RAD4"/>
    <property type="match status" value="1"/>
</dbReference>
<organism evidence="11">
    <name type="scientific">Aegilops tauschii</name>
    <name type="common">Tausch's goatgrass</name>
    <name type="synonym">Aegilops squarrosa</name>
    <dbReference type="NCBI Taxonomy" id="37682"/>
    <lineage>
        <taxon>Eukaryota</taxon>
        <taxon>Viridiplantae</taxon>
        <taxon>Streptophyta</taxon>
        <taxon>Embryophyta</taxon>
        <taxon>Tracheophyta</taxon>
        <taxon>Spermatophyta</taxon>
        <taxon>Magnoliopsida</taxon>
        <taxon>Liliopsida</taxon>
        <taxon>Poales</taxon>
        <taxon>Poaceae</taxon>
        <taxon>BOP clade</taxon>
        <taxon>Pooideae</taxon>
        <taxon>Triticodae</taxon>
        <taxon>Triticeae</taxon>
        <taxon>Triticinae</taxon>
        <taxon>Aegilops</taxon>
    </lineage>
</organism>
<dbReference type="Pfam" id="PF10403">
    <property type="entry name" value="BHD_1"/>
    <property type="match status" value="1"/>
</dbReference>
<protein>
    <submittedName>
        <fullName evidence="11">DNA repair complementing XP-C cells-like protein</fullName>
    </submittedName>
</protein>
<dbReference type="FunFam" id="3.30.70.2460:FF:000001">
    <property type="entry name" value="DNA repair protein Rad4 family"/>
    <property type="match status" value="1"/>
</dbReference>
<accession>M8C8K9</accession>
<keyword evidence="4" id="KW-0234">DNA repair</keyword>
<dbReference type="GO" id="GO:0005737">
    <property type="term" value="C:cytoplasm"/>
    <property type="evidence" value="ECO:0007669"/>
    <property type="project" value="TreeGrafter"/>
</dbReference>
<evidence type="ECO:0000256" key="7">
    <source>
        <dbReference type="SAM" id="MobiDB-lite"/>
    </source>
</evidence>
<dbReference type="InterPro" id="IPR018326">
    <property type="entry name" value="Rad4_beta-hairpin_dom1"/>
</dbReference>
<proteinExistence type="inferred from homology"/>
<feature type="region of interest" description="Disordered" evidence="7">
    <location>
        <begin position="1"/>
        <end position="109"/>
    </location>
</feature>
<dbReference type="InterPro" id="IPR018327">
    <property type="entry name" value="BHD_2"/>
</dbReference>
<comment type="similarity">
    <text evidence="2">Belongs to the XPC family.</text>
</comment>
<dbReference type="GO" id="GO:0003684">
    <property type="term" value="F:damaged DNA binding"/>
    <property type="evidence" value="ECO:0007669"/>
    <property type="project" value="InterPro"/>
</dbReference>
<feature type="domain" description="Rad4 beta-hairpin" evidence="9">
    <location>
        <begin position="691"/>
        <end position="753"/>
    </location>
</feature>
<keyword evidence="6" id="KW-0175">Coiled coil</keyword>
<name>M8C8K9_AEGTA</name>
<feature type="compositionally biased region" description="Polar residues" evidence="7">
    <location>
        <begin position="892"/>
        <end position="909"/>
    </location>
</feature>
<dbReference type="InterPro" id="IPR018328">
    <property type="entry name" value="Rad4_beta-hairpin_dom3"/>
</dbReference>
<evidence type="ECO:0000256" key="2">
    <source>
        <dbReference type="ARBA" id="ARBA00009525"/>
    </source>
</evidence>
<evidence type="ECO:0000256" key="1">
    <source>
        <dbReference type="ARBA" id="ARBA00004123"/>
    </source>
</evidence>
<feature type="compositionally biased region" description="Low complexity" evidence="7">
    <location>
        <begin position="18"/>
        <end position="36"/>
    </location>
</feature>
<dbReference type="GO" id="GO:0003697">
    <property type="term" value="F:single-stranded DNA binding"/>
    <property type="evidence" value="ECO:0007669"/>
    <property type="project" value="TreeGrafter"/>
</dbReference>
<feature type="domain" description="Rad4 beta-hairpin" evidence="10">
    <location>
        <begin position="760"/>
        <end position="834"/>
    </location>
</feature>
<evidence type="ECO:0000256" key="4">
    <source>
        <dbReference type="ARBA" id="ARBA00023204"/>
    </source>
</evidence>
<dbReference type="InterPro" id="IPR042488">
    <property type="entry name" value="Rad4_BHD3_sf"/>
</dbReference>
<dbReference type="GO" id="GO:0000111">
    <property type="term" value="C:nucleotide-excision repair factor 2 complex"/>
    <property type="evidence" value="ECO:0007669"/>
    <property type="project" value="TreeGrafter"/>
</dbReference>
<dbReference type="InterPro" id="IPR038765">
    <property type="entry name" value="Papain-like_cys_pep_sf"/>
</dbReference>
<dbReference type="Gene3D" id="3.30.70.2460">
    <property type="entry name" value="Rad4, beta-hairpin domain BHD3"/>
    <property type="match status" value="1"/>
</dbReference>
<feature type="compositionally biased region" description="Basic and acidic residues" evidence="7">
    <location>
        <begin position="911"/>
        <end position="929"/>
    </location>
</feature>
<dbReference type="PANTHER" id="PTHR12135:SF0">
    <property type="entry name" value="DNA REPAIR PROTEIN COMPLEMENTING XP-C CELLS"/>
    <property type="match status" value="1"/>
</dbReference>
<comment type="subcellular location">
    <subcellularLocation>
        <location evidence="1">Nucleus</location>
    </subcellularLocation>
</comment>
<dbReference type="InterPro" id="IPR004583">
    <property type="entry name" value="DNA_repair_Rad4"/>
</dbReference>
<dbReference type="Gene3D" id="2.20.20.110">
    <property type="entry name" value="Rad4, beta-hairpin domain BHD1"/>
    <property type="match status" value="1"/>
</dbReference>
<sequence>MRTRGQTRGEPKPPPASSPASSGRGGAEEVAAGGANNRRRASPAAKGKSPATNARLQMPVAGQVELESSLGIKRKKGKVNTERNDDTGKKRCSVGSSEKKKLEEKEPEAIGDNDAAGMEWEDGHVSPVECKEGYSHDLGETVTVEFTDVPSSTEKKSVRRHTAEEKELAELMHKVHLLCLLARGRVIDKACNDPLIQASVLSVLPQHLLWNGVDTLKLDANKLRSLVNWFHRTFCIIARSADKGSFESNMAFALQSHEGTAEEVCALSVALFRALNLTARFVTNMDVVGLKPDAKAMGTPNQDGTRLSTRALPCSPVAAGHNEFNTLSPARLEVNTEHRFSRAKQRGDLGNLKRTSACKSLSKNLSNCKADQYASTSKDESSSSPNSFTSSNAEIPKRKGDVEFELQLQMALSATGAEIQEMLAATSSQSIGTLLDYTPLKKLRKNAEVASNSSAVWSRSGPPLYWAEVYCGGQTLTGKWVHVDVVNDIIDGERKVEAASAVCRKPLRYVVAFAGGGAKDVTRSLNRMTWSTVLLVQGQSQKYMFQVTKVVIFVHLSNRPSVLFSCASRYLALSLAFLTKEILVIGWGFGERYCLQWHRIVQGRVNPEWWEKVLAPLEQLELAATNDSEDMELQTRALTEPLPTNQQAYRDHHLYALEKWLHKNQVLHPKGPVLGFCKGHPVYPRSCVQTLQSRHGWLTEGLQVRENESPAKIVTRPKRIFNSQSRESNSNEDELQATTELYGKWQLEPLQLPGAVNGIVPKNERGQVDVWSEKCLPPGTVHLSKPRIFQVAKRLGIDYAPAMIGFDYRSGRCAPVYDGIVVCAEFKNAILEAYKEEEERRQAAERKQEEAQALSRWYQLLCSIVTRQRLKESYNARSAALAPERPAKVDNPQKSTSDSRCSGATTPNNHPRADRLPDPRFSAHDHEHEFPEEDQSFDEETFVRTKRCPCGFSLQVEEL</sequence>
<feature type="compositionally biased region" description="Acidic residues" evidence="7">
    <location>
        <begin position="930"/>
        <end position="939"/>
    </location>
</feature>
<evidence type="ECO:0000256" key="3">
    <source>
        <dbReference type="ARBA" id="ARBA00022763"/>
    </source>
</evidence>
<evidence type="ECO:0000256" key="5">
    <source>
        <dbReference type="ARBA" id="ARBA00023242"/>
    </source>
</evidence>
<dbReference type="GO" id="GO:0006289">
    <property type="term" value="P:nucleotide-excision repair"/>
    <property type="evidence" value="ECO:0007669"/>
    <property type="project" value="InterPro"/>
</dbReference>
<feature type="region of interest" description="Disordered" evidence="7">
    <location>
        <begin position="375"/>
        <end position="395"/>
    </location>
</feature>
<feature type="compositionally biased region" description="Basic and acidic residues" evidence="7">
    <location>
        <begin position="97"/>
        <end position="108"/>
    </location>
</feature>
<dbReference type="SMART" id="SM01031">
    <property type="entry name" value="BHD_2"/>
    <property type="match status" value="1"/>
</dbReference>
<reference evidence="11" key="1">
    <citation type="submission" date="2015-06" db="UniProtKB">
        <authorList>
            <consortium name="EnsemblPlants"/>
        </authorList>
    </citation>
    <scope>IDENTIFICATION</scope>
</reference>
<dbReference type="PANTHER" id="PTHR12135">
    <property type="entry name" value="DNA REPAIR PROTEIN XP-C / RAD4"/>
    <property type="match status" value="1"/>
</dbReference>
<dbReference type="GO" id="GO:0006298">
    <property type="term" value="P:mismatch repair"/>
    <property type="evidence" value="ECO:0007669"/>
    <property type="project" value="TreeGrafter"/>
</dbReference>
<evidence type="ECO:0000313" key="11">
    <source>
        <dbReference type="EnsemblPlants" id="EMT23362"/>
    </source>
</evidence>
<feature type="domain" description="Rad4 beta-hairpin" evidence="8">
    <location>
        <begin position="638"/>
        <end position="689"/>
    </location>
</feature>
<keyword evidence="5" id="KW-0539">Nucleus</keyword>
<dbReference type="FunFam" id="2.20.20.110:FF:000002">
    <property type="entry name" value="DNA repair protein Rad4 family"/>
    <property type="match status" value="1"/>
</dbReference>
<feature type="compositionally biased region" description="Basic and acidic residues" evidence="7">
    <location>
        <begin position="79"/>
        <end position="89"/>
    </location>
</feature>
<feature type="coiled-coil region" evidence="6">
    <location>
        <begin position="827"/>
        <end position="854"/>
    </location>
</feature>
<dbReference type="InterPro" id="IPR036985">
    <property type="entry name" value="Transglutaminase-like_sf"/>
</dbReference>
<dbReference type="SMART" id="SM01030">
    <property type="entry name" value="BHD_1"/>
    <property type="match status" value="1"/>
</dbReference>
<keyword evidence="3" id="KW-0227">DNA damage</keyword>
<dbReference type="SUPFAM" id="SSF54001">
    <property type="entry name" value="Cysteine proteinases"/>
    <property type="match status" value="2"/>
</dbReference>
<dbReference type="Pfam" id="PF10404">
    <property type="entry name" value="BHD_2"/>
    <property type="match status" value="1"/>
</dbReference>
<evidence type="ECO:0000256" key="6">
    <source>
        <dbReference type="SAM" id="Coils"/>
    </source>
</evidence>
<dbReference type="Pfam" id="PF10405">
    <property type="entry name" value="BHD_3"/>
    <property type="match status" value="1"/>
</dbReference>
<dbReference type="InterPro" id="IPR018325">
    <property type="entry name" value="Rad4/PNGase_transGLS-fold"/>
</dbReference>
<evidence type="ECO:0000259" key="9">
    <source>
        <dbReference type="SMART" id="SM01031"/>
    </source>
</evidence>
<feature type="compositionally biased region" description="Low complexity" evidence="7">
    <location>
        <begin position="382"/>
        <end position="391"/>
    </location>
</feature>
<feature type="region of interest" description="Disordered" evidence="7">
    <location>
        <begin position="877"/>
        <end position="939"/>
    </location>
</feature>
<evidence type="ECO:0000259" key="8">
    <source>
        <dbReference type="SMART" id="SM01030"/>
    </source>
</evidence>
<dbReference type="SMART" id="SM01032">
    <property type="entry name" value="BHD_3"/>
    <property type="match status" value="1"/>
</dbReference>
<evidence type="ECO:0000259" key="10">
    <source>
        <dbReference type="SMART" id="SM01032"/>
    </source>
</evidence>
<dbReference type="EnsemblPlants" id="EMT23362">
    <property type="protein sequence ID" value="EMT23362"/>
    <property type="gene ID" value="F775_05207"/>
</dbReference>
<dbReference type="GO" id="GO:0071942">
    <property type="term" value="C:XPC complex"/>
    <property type="evidence" value="ECO:0007669"/>
    <property type="project" value="TreeGrafter"/>
</dbReference>